<name>A0A8K0IX71_COCNU</name>
<dbReference type="AlphaFoldDB" id="A0A8K0IX71"/>
<reference evidence="1" key="1">
    <citation type="journal article" date="2017" name="Gigascience">
        <title>The genome draft of coconut (Cocos nucifera).</title>
        <authorList>
            <person name="Xiao Y."/>
            <person name="Xu P."/>
            <person name="Fan H."/>
            <person name="Baudouin L."/>
            <person name="Xia W."/>
            <person name="Bocs S."/>
            <person name="Xu J."/>
            <person name="Li Q."/>
            <person name="Guo A."/>
            <person name="Zhou L."/>
            <person name="Li J."/>
            <person name="Wu Y."/>
            <person name="Ma Z."/>
            <person name="Armero A."/>
            <person name="Issali A.E."/>
            <person name="Liu N."/>
            <person name="Peng M."/>
            <person name="Yang Y."/>
        </authorList>
    </citation>
    <scope>NUCLEOTIDE SEQUENCE</scope>
    <source>
        <tissue evidence="1">Spear leaf of Hainan Tall coconut</tissue>
    </source>
</reference>
<dbReference type="Proteomes" id="UP000797356">
    <property type="component" value="Chromosome 15"/>
</dbReference>
<dbReference type="InterPro" id="IPR037734">
    <property type="entry name" value="Thylakoid_lumenal_17.9"/>
</dbReference>
<dbReference type="EMBL" id="CM017886">
    <property type="protein sequence ID" value="KAG1370154.1"/>
    <property type="molecule type" value="Genomic_DNA"/>
</dbReference>
<evidence type="ECO:0000313" key="2">
    <source>
        <dbReference type="Proteomes" id="UP000797356"/>
    </source>
</evidence>
<dbReference type="PANTHER" id="PTHR36783">
    <property type="entry name" value="THYLAKOID LUMENAL 17.9 KDA PROTEIN, CHLOROPLASTIC"/>
    <property type="match status" value="1"/>
</dbReference>
<dbReference type="GO" id="GO:0009543">
    <property type="term" value="C:chloroplast thylakoid lumen"/>
    <property type="evidence" value="ECO:0007669"/>
    <property type="project" value="TreeGrafter"/>
</dbReference>
<sequence>MEFLVKGDVVAYRSMATKVTYIYPFTTALGDSKGQKERMNRIMEDLGWYAPNFESMD</sequence>
<keyword evidence="2" id="KW-1185">Reference proteome</keyword>
<protein>
    <submittedName>
        <fullName evidence="1">Putative Thylakoid lumenal 17.9 kDa protein, chloroplastic</fullName>
    </submittedName>
</protein>
<dbReference type="PANTHER" id="PTHR36783:SF2">
    <property type="entry name" value="THYLAKOID LUMENAL 17.9 KDA PROTEIN, CHLOROPLASTIC"/>
    <property type="match status" value="1"/>
</dbReference>
<accession>A0A8K0IX71</accession>
<proteinExistence type="predicted"/>
<reference evidence="1" key="2">
    <citation type="submission" date="2019-07" db="EMBL/GenBank/DDBJ databases">
        <authorList>
            <person name="Yang Y."/>
            <person name="Bocs S."/>
            <person name="Baudouin L."/>
        </authorList>
    </citation>
    <scope>NUCLEOTIDE SEQUENCE</scope>
    <source>
        <tissue evidence="1">Spear leaf of Hainan Tall coconut</tissue>
    </source>
</reference>
<comment type="caution">
    <text evidence="1">The sequence shown here is derived from an EMBL/GenBank/DDBJ whole genome shotgun (WGS) entry which is preliminary data.</text>
</comment>
<gene>
    <name evidence="1" type="ORF">COCNU_15G005200</name>
</gene>
<organism evidence="1 2">
    <name type="scientific">Cocos nucifera</name>
    <name type="common">Coconut palm</name>
    <dbReference type="NCBI Taxonomy" id="13894"/>
    <lineage>
        <taxon>Eukaryota</taxon>
        <taxon>Viridiplantae</taxon>
        <taxon>Streptophyta</taxon>
        <taxon>Embryophyta</taxon>
        <taxon>Tracheophyta</taxon>
        <taxon>Spermatophyta</taxon>
        <taxon>Magnoliopsida</taxon>
        <taxon>Liliopsida</taxon>
        <taxon>Arecaceae</taxon>
        <taxon>Arecoideae</taxon>
        <taxon>Cocoseae</taxon>
        <taxon>Attaleinae</taxon>
        <taxon>Cocos</taxon>
    </lineage>
</organism>
<evidence type="ECO:0000313" key="1">
    <source>
        <dbReference type="EMBL" id="KAG1370154.1"/>
    </source>
</evidence>
<dbReference type="OrthoDB" id="200029at2759"/>